<evidence type="ECO:0000313" key="1">
    <source>
        <dbReference type="EMBL" id="MCL9818224.1"/>
    </source>
</evidence>
<keyword evidence="2" id="KW-1185">Reference proteome</keyword>
<gene>
    <name evidence="1" type="ORF">AArcSt2_14880</name>
</gene>
<protein>
    <submittedName>
        <fullName evidence="1">Uncharacterized protein</fullName>
    </submittedName>
</protein>
<reference evidence="1" key="2">
    <citation type="submission" date="2022-02" db="EMBL/GenBank/DDBJ databases">
        <authorList>
            <person name="Elcheninov A.G."/>
            <person name="Sorokin D.Y."/>
            <person name="Kublanov I.V."/>
        </authorList>
    </citation>
    <scope>NUCLEOTIDE SEQUENCE</scope>
    <source>
        <strain evidence="1">AArc-St2</strain>
    </source>
</reference>
<comment type="caution">
    <text evidence="1">The sequence shown here is derived from an EMBL/GenBank/DDBJ whole genome shotgun (WGS) entry which is preliminary data.</text>
</comment>
<dbReference type="EMBL" id="JAKRVX010000009">
    <property type="protein sequence ID" value="MCL9818224.1"/>
    <property type="molecule type" value="Genomic_DNA"/>
</dbReference>
<evidence type="ECO:0000313" key="2">
    <source>
        <dbReference type="Proteomes" id="UP001203207"/>
    </source>
</evidence>
<organism evidence="1 2">
    <name type="scientific">Natronocalculus amylovorans</name>
    <dbReference type="NCBI Taxonomy" id="2917812"/>
    <lineage>
        <taxon>Archaea</taxon>
        <taxon>Methanobacteriati</taxon>
        <taxon>Methanobacteriota</taxon>
        <taxon>Stenosarchaea group</taxon>
        <taxon>Halobacteria</taxon>
        <taxon>Halobacteriales</taxon>
        <taxon>Haloferacaceae</taxon>
        <taxon>Natronocalculus</taxon>
    </lineage>
</organism>
<dbReference type="Proteomes" id="UP001203207">
    <property type="component" value="Unassembled WGS sequence"/>
</dbReference>
<dbReference type="RefSeq" id="WP_250585912.1">
    <property type="nucleotide sequence ID" value="NZ_JAKRVX010000009.1"/>
</dbReference>
<dbReference type="AlphaFoldDB" id="A0AAE3G1M4"/>
<name>A0AAE3G1M4_9EURY</name>
<reference evidence="1" key="1">
    <citation type="journal article" date="2022" name="Syst. Appl. Microbiol.">
        <title>Natronocalculus amylovorans gen. nov., sp. nov., and Natranaeroarchaeum aerophilus sp. nov., dominant culturable amylolytic natronoarchaea from hypersaline soda lakes in southwestern Siberia.</title>
        <authorList>
            <person name="Sorokin D.Y."/>
            <person name="Elcheninov A.G."/>
            <person name="Khizhniak T.V."/>
            <person name="Koenen M."/>
            <person name="Bale N.J."/>
            <person name="Damste J.S.S."/>
            <person name="Kublanov I.V."/>
        </authorList>
    </citation>
    <scope>NUCLEOTIDE SEQUENCE</scope>
    <source>
        <strain evidence="1">AArc-St2</strain>
    </source>
</reference>
<sequence>MYSASDRTIMRSNTQPTRIPELPTLGGKYTQLIATEDTRSVLAALVVDHALLNDGPLYWIDACNYATTDAVMSVAPNPRMLDRIHVARGFTAYQHRKIVESLDTVTSSLS</sequence>
<proteinExistence type="predicted"/>
<accession>A0AAE3G1M4</accession>